<sequence>MTHIADDSPTTPDRAAKARLAWELYHGAHGGEISDLITDLMHLADVDDHQGGGARAARHAVADFLDEQPIWEPTPVYLGQYQPAGQDWITVAQGDESTEPEDVAGCLWTLMQKADFRTAEIPEHVKDLARGEVLVADNGTAFRVIKNPALTV</sequence>
<dbReference type="EMBL" id="JBHMCY010000030">
    <property type="protein sequence ID" value="MFB9464445.1"/>
    <property type="molecule type" value="Genomic_DNA"/>
</dbReference>
<organism evidence="1 2">
    <name type="scientific">Streptomyces cinereospinus</name>
    <dbReference type="NCBI Taxonomy" id="285561"/>
    <lineage>
        <taxon>Bacteria</taxon>
        <taxon>Bacillati</taxon>
        <taxon>Actinomycetota</taxon>
        <taxon>Actinomycetes</taxon>
        <taxon>Kitasatosporales</taxon>
        <taxon>Streptomycetaceae</taxon>
        <taxon>Streptomyces</taxon>
    </lineage>
</organism>
<evidence type="ECO:0000313" key="2">
    <source>
        <dbReference type="Proteomes" id="UP001589709"/>
    </source>
</evidence>
<protein>
    <submittedName>
        <fullName evidence="1">Uncharacterized protein</fullName>
    </submittedName>
</protein>
<dbReference type="RefSeq" id="WP_381346987.1">
    <property type="nucleotide sequence ID" value="NZ_JBHMCY010000030.1"/>
</dbReference>
<reference evidence="1 2" key="1">
    <citation type="submission" date="2024-09" db="EMBL/GenBank/DDBJ databases">
        <authorList>
            <person name="Sun Q."/>
            <person name="Mori K."/>
        </authorList>
    </citation>
    <scope>NUCLEOTIDE SEQUENCE [LARGE SCALE GENOMIC DNA]</scope>
    <source>
        <strain evidence="1 2">JCM 6917</strain>
    </source>
</reference>
<keyword evidence="2" id="KW-1185">Reference proteome</keyword>
<comment type="caution">
    <text evidence="1">The sequence shown here is derived from an EMBL/GenBank/DDBJ whole genome shotgun (WGS) entry which is preliminary data.</text>
</comment>
<gene>
    <name evidence="1" type="ORF">ACFF45_17435</name>
</gene>
<accession>A0ABV5N2G6</accession>
<name>A0ABV5N2G6_9ACTN</name>
<evidence type="ECO:0000313" key="1">
    <source>
        <dbReference type="EMBL" id="MFB9464445.1"/>
    </source>
</evidence>
<dbReference type="Proteomes" id="UP001589709">
    <property type="component" value="Unassembled WGS sequence"/>
</dbReference>
<proteinExistence type="predicted"/>